<evidence type="ECO:0000313" key="2">
    <source>
        <dbReference type="EMBL" id="QQP36628.1"/>
    </source>
</evidence>
<name>A0A7T8GRT4_CALRO</name>
<keyword evidence="1" id="KW-0812">Transmembrane</keyword>
<keyword evidence="1" id="KW-1133">Transmembrane helix</keyword>
<evidence type="ECO:0000313" key="3">
    <source>
        <dbReference type="Proteomes" id="UP000595437"/>
    </source>
</evidence>
<feature type="transmembrane region" description="Helical" evidence="1">
    <location>
        <begin position="52"/>
        <end position="72"/>
    </location>
</feature>
<gene>
    <name evidence="2" type="ORF">FKW44_021786</name>
</gene>
<reference evidence="3" key="1">
    <citation type="submission" date="2021-01" db="EMBL/GenBank/DDBJ databases">
        <title>Caligus Genome Assembly.</title>
        <authorList>
            <person name="Gallardo-Escarate C."/>
        </authorList>
    </citation>
    <scope>NUCLEOTIDE SEQUENCE [LARGE SCALE GENOMIC DNA]</scope>
</reference>
<sequence length="103" mass="11499">MTVQVVEICAEHLKTLVRIHKDIDGAILLHLNETHLGPFFGPIDEPISPNKASWIFGSSVIIIFGFLGFVYIMKDINLDDMDPEALEALKAQSENRHKKGRGS</sequence>
<dbReference type="Proteomes" id="UP000595437">
    <property type="component" value="Chromosome 16"/>
</dbReference>
<accession>A0A7T8GRT4</accession>
<dbReference type="EMBL" id="CP045905">
    <property type="protein sequence ID" value="QQP36628.1"/>
    <property type="molecule type" value="Genomic_DNA"/>
</dbReference>
<protein>
    <submittedName>
        <fullName evidence="2">Uncharacterized protein</fullName>
    </submittedName>
</protein>
<keyword evidence="3" id="KW-1185">Reference proteome</keyword>
<organism evidence="2 3">
    <name type="scientific">Caligus rogercresseyi</name>
    <name type="common">Sea louse</name>
    <dbReference type="NCBI Taxonomy" id="217165"/>
    <lineage>
        <taxon>Eukaryota</taxon>
        <taxon>Metazoa</taxon>
        <taxon>Ecdysozoa</taxon>
        <taxon>Arthropoda</taxon>
        <taxon>Crustacea</taxon>
        <taxon>Multicrustacea</taxon>
        <taxon>Hexanauplia</taxon>
        <taxon>Copepoda</taxon>
        <taxon>Siphonostomatoida</taxon>
        <taxon>Caligidae</taxon>
        <taxon>Caligus</taxon>
    </lineage>
</organism>
<evidence type="ECO:0000256" key="1">
    <source>
        <dbReference type="SAM" id="Phobius"/>
    </source>
</evidence>
<keyword evidence="1" id="KW-0472">Membrane</keyword>
<dbReference type="AlphaFoldDB" id="A0A7T8GRT4"/>
<proteinExistence type="predicted"/>